<proteinExistence type="predicted"/>
<dbReference type="EMBL" id="GEDG01012813">
    <property type="protein sequence ID" value="JAP25887.1"/>
    <property type="molecule type" value="Transcribed_RNA"/>
</dbReference>
<accession>A0A0V0HZX8</accession>
<reference evidence="1" key="1">
    <citation type="submission" date="2015-12" db="EMBL/GenBank/DDBJ databases">
        <title>Gene expression during late stages of embryo sac development: a critical building block for successful pollen-pistil interactions.</title>
        <authorList>
            <person name="Liu Y."/>
            <person name="Joly V."/>
            <person name="Sabar M."/>
            <person name="Matton D.P."/>
        </authorList>
    </citation>
    <scope>NUCLEOTIDE SEQUENCE</scope>
</reference>
<name>A0A0V0HZX8_SOLCH</name>
<dbReference type="AlphaFoldDB" id="A0A0V0HZX8"/>
<evidence type="ECO:0000313" key="1">
    <source>
        <dbReference type="EMBL" id="JAP25887.1"/>
    </source>
</evidence>
<organism evidence="1">
    <name type="scientific">Solanum chacoense</name>
    <name type="common">Chaco potato</name>
    <dbReference type="NCBI Taxonomy" id="4108"/>
    <lineage>
        <taxon>Eukaryota</taxon>
        <taxon>Viridiplantae</taxon>
        <taxon>Streptophyta</taxon>
        <taxon>Embryophyta</taxon>
        <taxon>Tracheophyta</taxon>
        <taxon>Spermatophyta</taxon>
        <taxon>Magnoliopsida</taxon>
        <taxon>eudicotyledons</taxon>
        <taxon>Gunneridae</taxon>
        <taxon>Pentapetalae</taxon>
        <taxon>asterids</taxon>
        <taxon>lamiids</taxon>
        <taxon>Solanales</taxon>
        <taxon>Solanaceae</taxon>
        <taxon>Solanoideae</taxon>
        <taxon>Solaneae</taxon>
        <taxon>Solanum</taxon>
    </lineage>
</organism>
<protein>
    <submittedName>
        <fullName evidence="1">Putative ovule protein</fullName>
    </submittedName>
</protein>
<sequence>MAQGIGASHVWKKMIKIRENVEHNIWWHIKSGDARFWYDNWTKQGALYYVEEDRRRKEEMEVRNFIVENQWDKDKLLNYVSEEMTEHIMTTISPEISSGDWTNHGG</sequence>